<dbReference type="EMBL" id="BLXT01007044">
    <property type="protein sequence ID" value="GFO36088.1"/>
    <property type="molecule type" value="Genomic_DNA"/>
</dbReference>
<feature type="domain" description="C2H2-type" evidence="9">
    <location>
        <begin position="573"/>
        <end position="601"/>
    </location>
</feature>
<dbReference type="InterPro" id="IPR036236">
    <property type="entry name" value="Znf_C2H2_sf"/>
</dbReference>
<dbReference type="PROSITE" id="PS50157">
    <property type="entry name" value="ZINC_FINGER_C2H2_2"/>
    <property type="match status" value="6"/>
</dbReference>
<sequence>MSQPNSVSSSTGLLEPSGNHTFVNSSFLKNIPPEFQTSKMRCLLPKTLLSQTSKASTPSKSVYVSHSEGKITSYSISSVPQASEVSLPHLADENRSSPDTVDSILKHLSGSSTPHVVALTDAQVQKLLSVSPSAGVSKKQQMLHMVTVESAEAQPLSVTLDDQPLSVSIADHQASLVEEPVSLELLSETPVSSPLSVLPTASSVSDSLHPSESRAVSAPELPAGSAASQAHAGTQDNLGSNANSLKTVQERNQEEVVKKTTVEAFVKMVVCRKVTVQKVNPNTGQVLDTKIKLEEEEPVVLSVDCIETTEDLVSERVSPMKKASSLDGGLKFLSAVSESRRKIGKSLLSDILKSSFKGKGVKTAKQLSREEEMLQLSDVACREEDLKGEAKFVSDSEWDDEDVNDESEDYVPGKDIRTKVSDRQKKFGLSTKRAQSMKTLTSSTNSENAEALLGLYKKRGRKRKWDNALGIACNLKTCSFCSKAFTTPEACTTHMKKGKCVPAVFCLLCGKSCENEKQLEEHLANHEERSKSRKYECRDCKRTYRTRAGYVKHFRMGTCQKRDEFEAEEVGDFSCEICLSQFSTEAYLKLHKYKVHENPTDKHTCPDCGKKFYSTQGYNKHRSGRPCNEPLRCKICGKTYSSKAKESYKIHLRSHRTEATGEMFQCDECDHSYMTQVALNKHKLSHTGVKPYKCDICGKEFSMRYMVKDHVRTHTGERPYPCSLCGSAFSNRGHLGRHMRSHENGTLLKRGRPKKVKDPEENPLGLKVIDISSALQHLDRQTIQVVDGQMLDSQVSGTPMIIRTDNNTIIITEGWPANAVPSGSDTTATEPTSDTTSEVVCSSIASASTAAPNTQTFTASNS</sequence>
<dbReference type="SUPFAM" id="SSF57667">
    <property type="entry name" value="beta-beta-alpha zinc fingers"/>
    <property type="match status" value="3"/>
</dbReference>
<evidence type="ECO:0000256" key="2">
    <source>
        <dbReference type="ARBA" id="ARBA00022723"/>
    </source>
</evidence>
<gene>
    <name evidence="10" type="ORF">PoB_006259300</name>
</gene>
<dbReference type="InterPro" id="IPR013087">
    <property type="entry name" value="Znf_C2H2_type"/>
</dbReference>
<dbReference type="SMART" id="SM00355">
    <property type="entry name" value="ZnF_C2H2"/>
    <property type="match status" value="9"/>
</dbReference>
<evidence type="ECO:0000256" key="3">
    <source>
        <dbReference type="ARBA" id="ARBA00022737"/>
    </source>
</evidence>
<evidence type="ECO:0000256" key="7">
    <source>
        <dbReference type="PROSITE-ProRule" id="PRU00042"/>
    </source>
</evidence>
<evidence type="ECO:0000256" key="8">
    <source>
        <dbReference type="SAM" id="MobiDB-lite"/>
    </source>
</evidence>
<keyword evidence="5" id="KW-0862">Zinc</keyword>
<name>A0AAV4CW19_9GAST</name>
<dbReference type="PROSITE" id="PS00028">
    <property type="entry name" value="ZINC_FINGER_C2H2_1"/>
    <property type="match status" value="4"/>
</dbReference>
<dbReference type="PANTHER" id="PTHR24394:SF29">
    <property type="entry name" value="MYONEURIN"/>
    <property type="match status" value="1"/>
</dbReference>
<dbReference type="FunFam" id="3.30.160.60:FF:000446">
    <property type="entry name" value="Zinc finger protein"/>
    <property type="match status" value="1"/>
</dbReference>
<proteinExistence type="predicted"/>
<dbReference type="GO" id="GO:0005634">
    <property type="term" value="C:nucleus"/>
    <property type="evidence" value="ECO:0007669"/>
    <property type="project" value="UniProtKB-SubCell"/>
</dbReference>
<feature type="domain" description="C2H2-type" evidence="9">
    <location>
        <begin position="692"/>
        <end position="719"/>
    </location>
</feature>
<dbReference type="GO" id="GO:0008270">
    <property type="term" value="F:zinc ion binding"/>
    <property type="evidence" value="ECO:0007669"/>
    <property type="project" value="UniProtKB-KW"/>
</dbReference>
<feature type="region of interest" description="Disordered" evidence="8">
    <location>
        <begin position="192"/>
        <end position="241"/>
    </location>
</feature>
<comment type="subcellular location">
    <subcellularLocation>
        <location evidence="1">Nucleus</location>
    </subcellularLocation>
</comment>
<feature type="compositionally biased region" description="Polar residues" evidence="8">
    <location>
        <begin position="226"/>
        <end position="241"/>
    </location>
</feature>
<evidence type="ECO:0000313" key="10">
    <source>
        <dbReference type="EMBL" id="GFO36088.1"/>
    </source>
</evidence>
<evidence type="ECO:0000256" key="1">
    <source>
        <dbReference type="ARBA" id="ARBA00004123"/>
    </source>
</evidence>
<dbReference type="Proteomes" id="UP000735302">
    <property type="component" value="Unassembled WGS sequence"/>
</dbReference>
<accession>A0AAV4CW19</accession>
<feature type="domain" description="C2H2-type" evidence="9">
    <location>
        <begin position="720"/>
        <end position="742"/>
    </location>
</feature>
<evidence type="ECO:0000259" key="9">
    <source>
        <dbReference type="PROSITE" id="PS50157"/>
    </source>
</evidence>
<dbReference type="GO" id="GO:0000981">
    <property type="term" value="F:DNA-binding transcription factor activity, RNA polymerase II-specific"/>
    <property type="evidence" value="ECO:0007669"/>
    <property type="project" value="TreeGrafter"/>
</dbReference>
<comment type="caution">
    <text evidence="10">The sequence shown here is derived from an EMBL/GenBank/DDBJ whole genome shotgun (WGS) entry which is preliminary data.</text>
</comment>
<keyword evidence="2" id="KW-0479">Metal-binding</keyword>
<feature type="compositionally biased region" description="Polar residues" evidence="8">
    <location>
        <begin position="192"/>
        <end position="210"/>
    </location>
</feature>
<evidence type="ECO:0000256" key="6">
    <source>
        <dbReference type="ARBA" id="ARBA00023242"/>
    </source>
</evidence>
<evidence type="ECO:0000256" key="4">
    <source>
        <dbReference type="ARBA" id="ARBA00022771"/>
    </source>
</evidence>
<reference evidence="10 11" key="1">
    <citation type="journal article" date="2021" name="Elife">
        <title>Chloroplast acquisition without the gene transfer in kleptoplastic sea slugs, Plakobranchus ocellatus.</title>
        <authorList>
            <person name="Maeda T."/>
            <person name="Takahashi S."/>
            <person name="Yoshida T."/>
            <person name="Shimamura S."/>
            <person name="Takaki Y."/>
            <person name="Nagai Y."/>
            <person name="Toyoda A."/>
            <person name="Suzuki Y."/>
            <person name="Arimoto A."/>
            <person name="Ishii H."/>
            <person name="Satoh N."/>
            <person name="Nishiyama T."/>
            <person name="Hasebe M."/>
            <person name="Maruyama T."/>
            <person name="Minagawa J."/>
            <person name="Obokata J."/>
            <person name="Shigenobu S."/>
        </authorList>
    </citation>
    <scope>NUCLEOTIDE SEQUENCE [LARGE SCALE GENOMIC DNA]</scope>
</reference>
<organism evidence="10 11">
    <name type="scientific">Plakobranchus ocellatus</name>
    <dbReference type="NCBI Taxonomy" id="259542"/>
    <lineage>
        <taxon>Eukaryota</taxon>
        <taxon>Metazoa</taxon>
        <taxon>Spiralia</taxon>
        <taxon>Lophotrochozoa</taxon>
        <taxon>Mollusca</taxon>
        <taxon>Gastropoda</taxon>
        <taxon>Heterobranchia</taxon>
        <taxon>Euthyneura</taxon>
        <taxon>Panpulmonata</taxon>
        <taxon>Sacoglossa</taxon>
        <taxon>Placobranchoidea</taxon>
        <taxon>Plakobranchidae</taxon>
        <taxon>Plakobranchus</taxon>
    </lineage>
</organism>
<dbReference type="Pfam" id="PF00096">
    <property type="entry name" value="zf-C2H2"/>
    <property type="match status" value="2"/>
</dbReference>
<evidence type="ECO:0000256" key="5">
    <source>
        <dbReference type="ARBA" id="ARBA00022833"/>
    </source>
</evidence>
<keyword evidence="6" id="KW-0539">Nucleus</keyword>
<evidence type="ECO:0000313" key="11">
    <source>
        <dbReference type="Proteomes" id="UP000735302"/>
    </source>
</evidence>
<dbReference type="AlphaFoldDB" id="A0AAV4CW19"/>
<protein>
    <submittedName>
        <fullName evidence="10">Zinc finger protein</fullName>
    </submittedName>
</protein>
<dbReference type="Gene3D" id="3.30.160.60">
    <property type="entry name" value="Classic Zinc Finger"/>
    <property type="match status" value="5"/>
</dbReference>
<keyword evidence="11" id="KW-1185">Reference proteome</keyword>
<keyword evidence="4 7" id="KW-0863">Zinc-finger</keyword>
<dbReference type="FunFam" id="3.30.160.60:FF:002343">
    <property type="entry name" value="Zinc finger protein 33A"/>
    <property type="match status" value="1"/>
</dbReference>
<feature type="domain" description="C2H2-type" evidence="9">
    <location>
        <begin position="664"/>
        <end position="691"/>
    </location>
</feature>
<dbReference type="PANTHER" id="PTHR24394">
    <property type="entry name" value="ZINC FINGER PROTEIN"/>
    <property type="match status" value="1"/>
</dbReference>
<keyword evidence="3" id="KW-0677">Repeat</keyword>
<feature type="domain" description="C2H2-type" evidence="9">
    <location>
        <begin position="535"/>
        <end position="562"/>
    </location>
</feature>
<feature type="domain" description="C2H2-type" evidence="9">
    <location>
        <begin position="603"/>
        <end position="630"/>
    </location>
</feature>